<gene>
    <name evidence="1" type="ORF">G5C33_17440</name>
</gene>
<keyword evidence="2" id="KW-1185">Reference proteome</keyword>
<evidence type="ECO:0000313" key="1">
    <source>
        <dbReference type="EMBL" id="QIG81395.1"/>
    </source>
</evidence>
<reference evidence="1 2" key="1">
    <citation type="submission" date="2020-02" db="EMBL/GenBank/DDBJ databases">
        <authorList>
            <person name="Zheng R.K."/>
            <person name="Sun C.M."/>
        </authorList>
    </citation>
    <scope>NUCLEOTIDE SEQUENCE [LARGE SCALE GENOMIC DNA]</scope>
    <source>
        <strain evidence="2">zrk23</strain>
    </source>
</reference>
<protein>
    <recommendedName>
        <fullName evidence="3">STAS/SEC14 domain-containing protein</fullName>
    </recommendedName>
</protein>
<dbReference type="Proteomes" id="UP000501568">
    <property type="component" value="Chromosome"/>
</dbReference>
<evidence type="ECO:0008006" key="3">
    <source>
        <dbReference type="Google" id="ProtNLM"/>
    </source>
</evidence>
<evidence type="ECO:0000313" key="2">
    <source>
        <dbReference type="Proteomes" id="UP000501568"/>
    </source>
</evidence>
<proteinExistence type="predicted"/>
<dbReference type="KEGG" id="spzr:G5C33_17440"/>
<sequence>MDSANGVIRTVASGLWEREKLLIHFSRIRRMIEQVRARGEQVLVLRDLRNAETQPPEIAQLVNIEGRRCFADADRLAVLTSSSLLKMQMKRAVSHSRAAFFLSPNAAMTWLTAYRQDHLIAN</sequence>
<organism evidence="1 2">
    <name type="scientific">Stakelama tenebrarum</name>
    <dbReference type="NCBI Taxonomy" id="2711215"/>
    <lineage>
        <taxon>Bacteria</taxon>
        <taxon>Pseudomonadati</taxon>
        <taxon>Pseudomonadota</taxon>
        <taxon>Alphaproteobacteria</taxon>
        <taxon>Sphingomonadales</taxon>
        <taxon>Sphingomonadaceae</taxon>
        <taxon>Stakelama</taxon>
    </lineage>
</organism>
<name>A0A6G6Y8Y9_9SPHN</name>
<dbReference type="RefSeq" id="WP_165328321.1">
    <property type="nucleotide sequence ID" value="NZ_CP049109.1"/>
</dbReference>
<dbReference type="AlphaFoldDB" id="A0A6G6Y8Y9"/>
<dbReference type="EMBL" id="CP049109">
    <property type="protein sequence ID" value="QIG81395.1"/>
    <property type="molecule type" value="Genomic_DNA"/>
</dbReference>
<accession>A0A6G6Y8Y9</accession>